<evidence type="ECO:0000256" key="6">
    <source>
        <dbReference type="ARBA" id="ARBA00022598"/>
    </source>
</evidence>
<dbReference type="PANTHER" id="PTHR10520:SF12">
    <property type="entry name" value="TRIFUNCTIONAL PURINE BIOSYNTHETIC PROTEIN ADENOSINE-3"/>
    <property type="match status" value="1"/>
</dbReference>
<dbReference type="FunFam" id="3.90.650.10:FF:000019">
    <property type="entry name" value="Trifunctional purine biosynthetic protein adenosine-3"/>
    <property type="match status" value="1"/>
</dbReference>
<evidence type="ECO:0000313" key="18">
    <source>
        <dbReference type="Proteomes" id="UP000307378"/>
    </source>
</evidence>
<dbReference type="FunFam" id="3.30.1330.10:FF:000001">
    <property type="entry name" value="Phosphoribosylformylglycinamidine cyclo-ligase"/>
    <property type="match status" value="1"/>
</dbReference>
<dbReference type="RefSeq" id="WP_136538865.1">
    <property type="nucleotide sequence ID" value="NZ_STGU01000002.1"/>
</dbReference>
<dbReference type="NCBIfam" id="TIGR00878">
    <property type="entry name" value="purM"/>
    <property type="match status" value="1"/>
</dbReference>
<dbReference type="SUPFAM" id="SSF55326">
    <property type="entry name" value="PurM N-terminal domain-like"/>
    <property type="match status" value="1"/>
</dbReference>
<proteinExistence type="inferred from homology"/>
<name>A0A4S8Q4Z4_9HYPH</name>
<dbReference type="InterPro" id="IPR016188">
    <property type="entry name" value="PurM-like_N"/>
</dbReference>
<dbReference type="InterPro" id="IPR004733">
    <property type="entry name" value="PurM_cligase"/>
</dbReference>
<comment type="similarity">
    <text evidence="2 14">Belongs to the AIR synthase family.</text>
</comment>
<dbReference type="PANTHER" id="PTHR10520">
    <property type="entry name" value="TRIFUNCTIONAL PURINE BIOSYNTHETIC PROTEIN ADENOSINE-3-RELATED"/>
    <property type="match status" value="1"/>
</dbReference>
<keyword evidence="7 14" id="KW-0547">Nucleotide-binding</keyword>
<dbReference type="CDD" id="cd02196">
    <property type="entry name" value="PurM"/>
    <property type="match status" value="1"/>
</dbReference>
<dbReference type="GO" id="GO:0006189">
    <property type="term" value="P:'de novo' IMP biosynthetic process"/>
    <property type="evidence" value="ECO:0007669"/>
    <property type="project" value="UniProtKB-UniRule"/>
</dbReference>
<evidence type="ECO:0000313" key="17">
    <source>
        <dbReference type="EMBL" id="THV38301.1"/>
    </source>
</evidence>
<evidence type="ECO:0000256" key="9">
    <source>
        <dbReference type="ARBA" id="ARBA00022840"/>
    </source>
</evidence>
<reference evidence="17 18" key="1">
    <citation type="submission" date="2019-04" db="EMBL/GenBank/DDBJ databases">
        <title>genome sequence of strain W3.</title>
        <authorList>
            <person name="Gao J."/>
            <person name="Sun J."/>
        </authorList>
    </citation>
    <scope>NUCLEOTIDE SEQUENCE [LARGE SCALE GENOMIC DNA]</scope>
    <source>
        <strain evidence="17 18">W3</strain>
    </source>
</reference>
<dbReference type="AlphaFoldDB" id="A0A4S8Q4Z4"/>
<evidence type="ECO:0000256" key="11">
    <source>
        <dbReference type="ARBA" id="ARBA00032931"/>
    </source>
</evidence>
<keyword evidence="9 14" id="KW-0067">ATP-binding</keyword>
<evidence type="ECO:0000256" key="2">
    <source>
        <dbReference type="ARBA" id="ARBA00010280"/>
    </source>
</evidence>
<dbReference type="Gene3D" id="3.30.1330.10">
    <property type="entry name" value="PurM-like, N-terminal domain"/>
    <property type="match status" value="1"/>
</dbReference>
<keyword evidence="5 14" id="KW-0963">Cytoplasm</keyword>
<comment type="catalytic activity">
    <reaction evidence="13 14">
        <text>2-formamido-N(1)-(5-O-phospho-beta-D-ribosyl)acetamidine + ATP = 5-amino-1-(5-phospho-beta-D-ribosyl)imidazole + ADP + phosphate + H(+)</text>
        <dbReference type="Rhea" id="RHEA:23032"/>
        <dbReference type="ChEBI" id="CHEBI:15378"/>
        <dbReference type="ChEBI" id="CHEBI:30616"/>
        <dbReference type="ChEBI" id="CHEBI:43474"/>
        <dbReference type="ChEBI" id="CHEBI:137981"/>
        <dbReference type="ChEBI" id="CHEBI:147287"/>
        <dbReference type="ChEBI" id="CHEBI:456216"/>
        <dbReference type="EC" id="6.3.3.1"/>
    </reaction>
</comment>
<sequence>MSQAGKNGLTYSDAGVDIDAGNLMVEKIKPAVKSTRRPGADGEIGGFGGLFDLKAAGFKDPILVAANDGVGTKLKIAIDANIHDTVGIDLVAMCVNDLVVQGAEPLLFLDYFATGKLDPDQGAAIVQGIAAGCREAGCALIGGETAEMPGMYSKGDYDLAGFAVGAAERGELLPAGDIAEGDVILGLSSSGVHSNGFSLVRKIVEVSGLAWDAPAPFAEGQSLGAALLTPTRIYVKPLLKAIKETGALKALAHITGGGFPENIPRVLPKHLAAEIDLSSFQVPAVFSWLAKTGGVAQNEMLRTFNCGIGMIVVVPADKVDEVTKVLEAEGETVARLGRMIAREEGAHGVTYKGTLAL</sequence>
<comment type="caution">
    <text evidence="17">The sequence shown here is derived from an EMBL/GenBank/DDBJ whole genome shotgun (WGS) entry which is preliminary data.</text>
</comment>
<dbReference type="Gene3D" id="3.90.650.10">
    <property type="entry name" value="PurM-like C-terminal domain"/>
    <property type="match status" value="1"/>
</dbReference>
<dbReference type="EMBL" id="STGU01000002">
    <property type="protein sequence ID" value="THV38301.1"/>
    <property type="molecule type" value="Genomic_DNA"/>
</dbReference>
<comment type="pathway">
    <text evidence="1 14">Purine metabolism; IMP biosynthesis via de novo pathway; 5-amino-1-(5-phospho-D-ribosyl)imidazole from N(2)-formyl-N(1)-(5-phospho-D-ribosyl)glycinamide: step 2/2.</text>
</comment>
<protein>
    <recommendedName>
        <fullName evidence="4 14">Phosphoribosylformylglycinamidine cyclo-ligase</fullName>
        <ecNumber evidence="3 14">6.3.3.1</ecNumber>
    </recommendedName>
    <alternativeName>
        <fullName evidence="11 14">AIR synthase</fullName>
    </alternativeName>
    <alternativeName>
        <fullName evidence="12 14">AIRS</fullName>
    </alternativeName>
    <alternativeName>
        <fullName evidence="10 14">Phosphoribosyl-aminoimidazole synthetase</fullName>
    </alternativeName>
</protein>
<evidence type="ECO:0000256" key="1">
    <source>
        <dbReference type="ARBA" id="ARBA00004686"/>
    </source>
</evidence>
<keyword evidence="8 14" id="KW-0658">Purine biosynthesis</keyword>
<evidence type="ECO:0000256" key="13">
    <source>
        <dbReference type="ARBA" id="ARBA00049057"/>
    </source>
</evidence>
<dbReference type="GO" id="GO:0004641">
    <property type="term" value="F:phosphoribosylformylglycinamidine cyclo-ligase activity"/>
    <property type="evidence" value="ECO:0007669"/>
    <property type="project" value="UniProtKB-UniRule"/>
</dbReference>
<dbReference type="InterPro" id="IPR036676">
    <property type="entry name" value="PurM-like_C_sf"/>
</dbReference>
<dbReference type="Pfam" id="PF02769">
    <property type="entry name" value="AIRS_C"/>
    <property type="match status" value="1"/>
</dbReference>
<evidence type="ECO:0000256" key="12">
    <source>
        <dbReference type="ARBA" id="ARBA00033093"/>
    </source>
</evidence>
<dbReference type="GO" id="GO:0046084">
    <property type="term" value="P:adenine biosynthetic process"/>
    <property type="evidence" value="ECO:0007669"/>
    <property type="project" value="TreeGrafter"/>
</dbReference>
<dbReference type="UniPathway" id="UPA00074">
    <property type="reaction ID" value="UER00129"/>
</dbReference>
<evidence type="ECO:0000259" key="15">
    <source>
        <dbReference type="Pfam" id="PF00586"/>
    </source>
</evidence>
<dbReference type="InterPro" id="IPR010918">
    <property type="entry name" value="PurM-like_C_dom"/>
</dbReference>
<evidence type="ECO:0000256" key="5">
    <source>
        <dbReference type="ARBA" id="ARBA00022490"/>
    </source>
</evidence>
<accession>A0A4S8Q4Z4</accession>
<evidence type="ECO:0000256" key="7">
    <source>
        <dbReference type="ARBA" id="ARBA00022741"/>
    </source>
</evidence>
<keyword evidence="6 14" id="KW-0436">Ligase</keyword>
<dbReference type="GO" id="GO:0005829">
    <property type="term" value="C:cytosol"/>
    <property type="evidence" value="ECO:0007669"/>
    <property type="project" value="TreeGrafter"/>
</dbReference>
<feature type="domain" description="PurM-like C-terminal" evidence="16">
    <location>
        <begin position="180"/>
        <end position="346"/>
    </location>
</feature>
<dbReference type="EC" id="6.3.3.1" evidence="3 14"/>
<evidence type="ECO:0000256" key="8">
    <source>
        <dbReference type="ARBA" id="ARBA00022755"/>
    </source>
</evidence>
<dbReference type="InterPro" id="IPR036921">
    <property type="entry name" value="PurM-like_N_sf"/>
</dbReference>
<evidence type="ECO:0000256" key="10">
    <source>
        <dbReference type="ARBA" id="ARBA00031908"/>
    </source>
</evidence>
<gene>
    <name evidence="14" type="primary">purM</name>
    <name evidence="17" type="ORF">FAA86_05795</name>
</gene>
<comment type="subcellular location">
    <subcellularLocation>
        <location evidence="14">Cytoplasm</location>
    </subcellularLocation>
</comment>
<dbReference type="GO" id="GO:0005524">
    <property type="term" value="F:ATP binding"/>
    <property type="evidence" value="ECO:0007669"/>
    <property type="project" value="UniProtKB-KW"/>
</dbReference>
<evidence type="ECO:0000259" key="16">
    <source>
        <dbReference type="Pfam" id="PF02769"/>
    </source>
</evidence>
<dbReference type="HAMAP" id="MF_00741">
    <property type="entry name" value="AIRS"/>
    <property type="match status" value="1"/>
</dbReference>
<dbReference type="Pfam" id="PF00586">
    <property type="entry name" value="AIRS"/>
    <property type="match status" value="1"/>
</dbReference>
<dbReference type="GO" id="GO:0004637">
    <property type="term" value="F:phosphoribosylamine-glycine ligase activity"/>
    <property type="evidence" value="ECO:0007669"/>
    <property type="project" value="TreeGrafter"/>
</dbReference>
<evidence type="ECO:0000256" key="14">
    <source>
        <dbReference type="HAMAP-Rule" id="MF_00741"/>
    </source>
</evidence>
<feature type="domain" description="PurM-like N-terminal" evidence="15">
    <location>
        <begin position="63"/>
        <end position="166"/>
    </location>
</feature>
<evidence type="ECO:0000256" key="4">
    <source>
        <dbReference type="ARBA" id="ARBA00020367"/>
    </source>
</evidence>
<evidence type="ECO:0000256" key="3">
    <source>
        <dbReference type="ARBA" id="ARBA00013047"/>
    </source>
</evidence>
<dbReference type="SUPFAM" id="SSF56042">
    <property type="entry name" value="PurM C-terminal domain-like"/>
    <property type="match status" value="1"/>
</dbReference>
<dbReference type="Proteomes" id="UP000307378">
    <property type="component" value="Unassembled WGS sequence"/>
</dbReference>
<organism evidence="17 18">
    <name type="scientific">Rhizobium rosettiformans W3</name>
    <dbReference type="NCBI Taxonomy" id="538378"/>
    <lineage>
        <taxon>Bacteria</taxon>
        <taxon>Pseudomonadati</taxon>
        <taxon>Pseudomonadota</taxon>
        <taxon>Alphaproteobacteria</taxon>
        <taxon>Hyphomicrobiales</taxon>
        <taxon>Rhizobiaceae</taxon>
        <taxon>Rhizobium/Agrobacterium group</taxon>
        <taxon>Rhizobium</taxon>
    </lineage>
</organism>